<feature type="transmembrane region" description="Helical" evidence="6">
    <location>
        <begin position="288"/>
        <end position="308"/>
    </location>
</feature>
<dbReference type="InterPro" id="IPR036890">
    <property type="entry name" value="HATPase_C_sf"/>
</dbReference>
<reference evidence="8 9" key="2">
    <citation type="journal article" date="2016" name="Science">
        <title>A bacterium that degrades and assimilates poly(ethylene terephthalate).</title>
        <authorList>
            <person name="Yoshida S."/>
            <person name="Hiraga K."/>
            <person name="Takehana T."/>
            <person name="Taniguchi I."/>
            <person name="Yamaji H."/>
            <person name="Maeda Y."/>
            <person name="Toyohara K."/>
            <person name="Miyamoto K."/>
            <person name="Kimura Y."/>
            <person name="Oda K."/>
        </authorList>
    </citation>
    <scope>NUCLEOTIDE SEQUENCE [LARGE SCALE GENOMIC DNA]</scope>
    <source>
        <strain evidence="9">NBRC 110686 / TISTR 2288 / 201-F6</strain>
    </source>
</reference>
<evidence type="ECO:0000256" key="4">
    <source>
        <dbReference type="SAM" id="Coils"/>
    </source>
</evidence>
<feature type="region of interest" description="Disordered" evidence="5">
    <location>
        <begin position="1"/>
        <end position="24"/>
    </location>
</feature>
<protein>
    <recommendedName>
        <fullName evidence="7">Histidine kinase/HSP90-like ATPase domain-containing protein</fullName>
    </recommendedName>
</protein>
<dbReference type="PANTHER" id="PTHR24421:SF58">
    <property type="entry name" value="SIGNAL TRANSDUCTION HISTIDINE-PROTEIN KINASE_PHOSPHATASE UHPB"/>
    <property type="match status" value="1"/>
</dbReference>
<evidence type="ECO:0000256" key="1">
    <source>
        <dbReference type="ARBA" id="ARBA00022679"/>
    </source>
</evidence>
<feature type="transmembrane region" description="Helical" evidence="6">
    <location>
        <begin position="374"/>
        <end position="397"/>
    </location>
</feature>
<keyword evidence="6" id="KW-0472">Membrane</keyword>
<dbReference type="Proteomes" id="UP000037660">
    <property type="component" value="Unassembled WGS sequence"/>
</dbReference>
<dbReference type="Gene3D" id="3.30.565.10">
    <property type="entry name" value="Histidine kinase-like ATPase, C-terminal domain"/>
    <property type="match status" value="1"/>
</dbReference>
<keyword evidence="6" id="KW-1133">Transmembrane helix</keyword>
<dbReference type="OrthoDB" id="8697484at2"/>
<feature type="transmembrane region" description="Helical" evidence="6">
    <location>
        <begin position="255"/>
        <end position="273"/>
    </location>
</feature>
<feature type="domain" description="Histidine kinase/HSP90-like ATPase" evidence="7">
    <location>
        <begin position="564"/>
        <end position="657"/>
    </location>
</feature>
<dbReference type="GO" id="GO:0000160">
    <property type="term" value="P:phosphorelay signal transduction system"/>
    <property type="evidence" value="ECO:0007669"/>
    <property type="project" value="UniProtKB-KW"/>
</dbReference>
<organism evidence="8 9">
    <name type="scientific">Piscinibacter sakaiensis</name>
    <name type="common">Ideonella sakaiensis</name>
    <dbReference type="NCBI Taxonomy" id="1547922"/>
    <lineage>
        <taxon>Bacteria</taxon>
        <taxon>Pseudomonadati</taxon>
        <taxon>Pseudomonadota</taxon>
        <taxon>Betaproteobacteria</taxon>
        <taxon>Burkholderiales</taxon>
        <taxon>Sphaerotilaceae</taxon>
        <taxon>Piscinibacter</taxon>
    </lineage>
</organism>
<dbReference type="AlphaFoldDB" id="A0A0K8P0D2"/>
<dbReference type="EMBL" id="BBYR01000031">
    <property type="protein sequence ID" value="GAP36091.1"/>
    <property type="molecule type" value="Genomic_DNA"/>
</dbReference>
<comment type="caution">
    <text evidence="8">The sequence shown here is derived from an EMBL/GenBank/DDBJ whole genome shotgun (WGS) entry which is preliminary data.</text>
</comment>
<evidence type="ECO:0000256" key="3">
    <source>
        <dbReference type="ARBA" id="ARBA00023012"/>
    </source>
</evidence>
<evidence type="ECO:0000259" key="7">
    <source>
        <dbReference type="SMART" id="SM00387"/>
    </source>
</evidence>
<dbReference type="RefSeq" id="WP_054020110.1">
    <property type="nucleotide sequence ID" value="NZ_BBYR01000031.1"/>
</dbReference>
<feature type="transmembrane region" description="Helical" evidence="6">
    <location>
        <begin position="403"/>
        <end position="426"/>
    </location>
</feature>
<feature type="transmembrane region" description="Helical" evidence="6">
    <location>
        <begin position="315"/>
        <end position="332"/>
    </location>
</feature>
<feature type="transmembrane region" description="Helical" evidence="6">
    <location>
        <begin position="344"/>
        <end position="362"/>
    </location>
</feature>
<keyword evidence="9" id="KW-1185">Reference proteome</keyword>
<feature type="transmembrane region" description="Helical" evidence="6">
    <location>
        <begin position="231"/>
        <end position="248"/>
    </location>
</feature>
<evidence type="ECO:0000313" key="9">
    <source>
        <dbReference type="Proteomes" id="UP000037660"/>
    </source>
</evidence>
<proteinExistence type="predicted"/>
<keyword evidence="2" id="KW-0418">Kinase</keyword>
<dbReference type="InterPro" id="IPR050482">
    <property type="entry name" value="Sensor_HK_TwoCompSys"/>
</dbReference>
<keyword evidence="1" id="KW-0808">Transferase</keyword>
<feature type="compositionally biased region" description="Low complexity" evidence="5">
    <location>
        <begin position="1"/>
        <end position="11"/>
    </location>
</feature>
<gene>
    <name evidence="8" type="ORF">ISF6_1931</name>
</gene>
<dbReference type="SUPFAM" id="SSF55874">
    <property type="entry name" value="ATPase domain of HSP90 chaperone/DNA topoisomerase II/histidine kinase"/>
    <property type="match status" value="1"/>
</dbReference>
<feature type="coiled-coil region" evidence="4">
    <location>
        <begin position="422"/>
        <end position="477"/>
    </location>
</feature>
<evidence type="ECO:0000256" key="6">
    <source>
        <dbReference type="SAM" id="Phobius"/>
    </source>
</evidence>
<accession>A0A0K8P0D2</accession>
<reference evidence="9" key="1">
    <citation type="submission" date="2015-07" db="EMBL/GenBank/DDBJ databases">
        <title>Discovery of a poly(ethylene terephthalate assimilation.</title>
        <authorList>
            <person name="Yoshida S."/>
            <person name="Hiraga K."/>
            <person name="Takehana T."/>
            <person name="Taniguchi I."/>
            <person name="Yamaji H."/>
            <person name="Maeda Y."/>
            <person name="Toyohara K."/>
            <person name="Miyamoto K."/>
            <person name="Kimura Y."/>
            <person name="Oda K."/>
        </authorList>
    </citation>
    <scope>NUCLEOTIDE SEQUENCE [LARGE SCALE GENOMIC DNA]</scope>
    <source>
        <strain evidence="9">NBRC 110686 / TISTR 2288 / 201-F6</strain>
    </source>
</reference>
<name>A0A0K8P0D2_PISS1</name>
<evidence type="ECO:0000256" key="5">
    <source>
        <dbReference type="SAM" id="MobiDB-lite"/>
    </source>
</evidence>
<keyword evidence="3" id="KW-0902">Two-component regulatory system</keyword>
<dbReference type="PANTHER" id="PTHR24421">
    <property type="entry name" value="NITRATE/NITRITE SENSOR PROTEIN NARX-RELATED"/>
    <property type="match status" value="1"/>
</dbReference>
<evidence type="ECO:0000313" key="8">
    <source>
        <dbReference type="EMBL" id="GAP36091.1"/>
    </source>
</evidence>
<dbReference type="InterPro" id="IPR003594">
    <property type="entry name" value="HATPase_dom"/>
</dbReference>
<keyword evidence="6" id="KW-0812">Transmembrane</keyword>
<evidence type="ECO:0000256" key="2">
    <source>
        <dbReference type="ARBA" id="ARBA00022777"/>
    </source>
</evidence>
<dbReference type="GO" id="GO:0016301">
    <property type="term" value="F:kinase activity"/>
    <property type="evidence" value="ECO:0007669"/>
    <property type="project" value="UniProtKB-KW"/>
</dbReference>
<dbReference type="Pfam" id="PF02518">
    <property type="entry name" value="HATPase_c"/>
    <property type="match status" value="1"/>
</dbReference>
<keyword evidence="4" id="KW-0175">Coiled coil</keyword>
<dbReference type="SMART" id="SM00387">
    <property type="entry name" value="HATPase_c"/>
    <property type="match status" value="1"/>
</dbReference>
<sequence>MSAARRPAGRSPPRRRSAHREAPCPGPDRVAALRALLALGLALLWALLAGRAAAAAEEPGGPGTSPAAASIDCREVRVLPRAERSAWQGGRLLERAEVVLPDRLPLAWRNERVQLRYRLALGPCGARPDTVLWLYRVGGPYRLRIDGAVLLPTLPPIDAAWQGPAAASAVLNGRTPSLFALPDGAREVTLELQTLPYLSAGVVEARLGPAARLVPSHVASFERLPGINDRVAAVALLAGVGVLGLWALRRRDRHLLWFALACLAWGLRGSFYADTPLLLPPRVFEQMVPLLTMLASVALAGATLAWLGRLDARRARIGVALLLVGLAAFVLAESAGRGAPFARVYGFGCGFVLMPWLMGQLWSARSRLGPWRTALMLLAYGLALAGAVHDIGMVLGFSPPGGMTWLLPGFAAMLVCTAGLMAEYALRQLDRAERGNEELERRVAEKSRSLEAGWAERREHERAAERTQERERLLREMHDGLGGQLMTVLRGVERGAMPREQVLESLQDSLDDLRLLMDSADVDRPLPQALGAWRSRWEPRLSCMDIALDWEVDDALDAVTLPPGTTLHLMRTVQEATVNVVKHAQARRVQLSAGRADDGGLWLEVTDDGVGLPAVPAGGRGLANMAARARQIGARLVVGPGPGGRGTAVRLQLPPSPGP</sequence>
<dbReference type="CDD" id="cd16917">
    <property type="entry name" value="HATPase_UhpB-NarQ-NarX-like"/>
    <property type="match status" value="1"/>
</dbReference>
<dbReference type="STRING" id="1547922.ISF6_1931"/>